<comment type="caution">
    <text evidence="5">The sequence shown here is derived from an EMBL/GenBank/DDBJ whole genome shotgun (WGS) entry which is preliminary data.</text>
</comment>
<dbReference type="PANTHER" id="PTHR14089:SF6">
    <property type="entry name" value="PRE-MRNA-SPLICING FACTOR RBM22"/>
    <property type="match status" value="1"/>
</dbReference>
<evidence type="ECO:0000256" key="1">
    <source>
        <dbReference type="ARBA" id="ARBA00022884"/>
    </source>
</evidence>
<evidence type="ECO:0000313" key="6">
    <source>
        <dbReference type="Proteomes" id="UP000886520"/>
    </source>
</evidence>
<dbReference type="InterPro" id="IPR012677">
    <property type="entry name" value="Nucleotide-bd_a/b_plait_sf"/>
</dbReference>
<feature type="region of interest" description="Disordered" evidence="3">
    <location>
        <begin position="1"/>
        <end position="26"/>
    </location>
</feature>
<dbReference type="Pfam" id="PF00076">
    <property type="entry name" value="RRM_1"/>
    <property type="match status" value="1"/>
</dbReference>
<dbReference type="PANTHER" id="PTHR14089">
    <property type="entry name" value="PRE-MRNA-SPLICING FACTOR RBM22"/>
    <property type="match status" value="1"/>
</dbReference>
<dbReference type="AlphaFoldDB" id="A0A9D4V908"/>
<dbReference type="GO" id="GO:0036002">
    <property type="term" value="F:pre-mRNA binding"/>
    <property type="evidence" value="ECO:0007669"/>
    <property type="project" value="TreeGrafter"/>
</dbReference>
<dbReference type="GO" id="GO:0000974">
    <property type="term" value="C:Prp19 complex"/>
    <property type="evidence" value="ECO:0007669"/>
    <property type="project" value="TreeGrafter"/>
</dbReference>
<dbReference type="EMBL" id="JABFUD020000003">
    <property type="protein sequence ID" value="KAI5082096.1"/>
    <property type="molecule type" value="Genomic_DNA"/>
</dbReference>
<proteinExistence type="predicted"/>
<sequence>MESSQRRGAGVASRKRKQEGRGRKRAKRLRGLLDSTVMVRHVHGLTEEHLSDYFQNYGDVAQVRLVEEQAYAFVTFQAKETAQGVISALSSNEGITVNGLHKKVQVSWAAEGLPKDANSGTHKEIDSIKKKKKHLNHVQGFRCRCKSRLFISAVASAVASSGVVVEGNTPRPPSASVDISNREVIAYDDWL</sequence>
<dbReference type="GO" id="GO:0071007">
    <property type="term" value="C:U2-type catalytic step 2 spliceosome"/>
    <property type="evidence" value="ECO:0007669"/>
    <property type="project" value="TreeGrafter"/>
</dbReference>
<dbReference type="SMART" id="SM00360">
    <property type="entry name" value="RRM"/>
    <property type="match status" value="1"/>
</dbReference>
<evidence type="ECO:0000313" key="5">
    <source>
        <dbReference type="EMBL" id="KAI5082096.1"/>
    </source>
</evidence>
<protein>
    <recommendedName>
        <fullName evidence="4">RRM domain-containing protein</fullName>
    </recommendedName>
</protein>
<evidence type="ECO:0000259" key="4">
    <source>
        <dbReference type="PROSITE" id="PS50102"/>
    </source>
</evidence>
<dbReference type="OrthoDB" id="1919392at2759"/>
<evidence type="ECO:0000256" key="2">
    <source>
        <dbReference type="PROSITE-ProRule" id="PRU00176"/>
    </source>
</evidence>
<dbReference type="GO" id="GO:0017070">
    <property type="term" value="F:U6 snRNA binding"/>
    <property type="evidence" value="ECO:0007669"/>
    <property type="project" value="TreeGrafter"/>
</dbReference>
<keyword evidence="1 2" id="KW-0694">RNA-binding</keyword>
<dbReference type="GO" id="GO:0071006">
    <property type="term" value="C:U2-type catalytic step 1 spliceosome"/>
    <property type="evidence" value="ECO:0007669"/>
    <property type="project" value="TreeGrafter"/>
</dbReference>
<dbReference type="Proteomes" id="UP000886520">
    <property type="component" value="Chromosome 2"/>
</dbReference>
<dbReference type="PROSITE" id="PS50102">
    <property type="entry name" value="RRM"/>
    <property type="match status" value="1"/>
</dbReference>
<keyword evidence="6" id="KW-1185">Reference proteome</keyword>
<dbReference type="Gene3D" id="3.30.70.330">
    <property type="match status" value="1"/>
</dbReference>
<dbReference type="InterPro" id="IPR000504">
    <property type="entry name" value="RRM_dom"/>
</dbReference>
<organism evidence="5 6">
    <name type="scientific">Adiantum capillus-veneris</name>
    <name type="common">Maidenhair fern</name>
    <dbReference type="NCBI Taxonomy" id="13818"/>
    <lineage>
        <taxon>Eukaryota</taxon>
        <taxon>Viridiplantae</taxon>
        <taxon>Streptophyta</taxon>
        <taxon>Embryophyta</taxon>
        <taxon>Tracheophyta</taxon>
        <taxon>Polypodiopsida</taxon>
        <taxon>Polypodiidae</taxon>
        <taxon>Polypodiales</taxon>
        <taxon>Pteridineae</taxon>
        <taxon>Pteridaceae</taxon>
        <taxon>Vittarioideae</taxon>
        <taxon>Adiantum</taxon>
    </lineage>
</organism>
<dbReference type="InterPro" id="IPR039171">
    <property type="entry name" value="Cwc2/Slt11"/>
</dbReference>
<evidence type="ECO:0000256" key="3">
    <source>
        <dbReference type="SAM" id="MobiDB-lite"/>
    </source>
</evidence>
<dbReference type="InterPro" id="IPR035979">
    <property type="entry name" value="RBD_domain_sf"/>
</dbReference>
<reference evidence="5" key="1">
    <citation type="submission" date="2021-01" db="EMBL/GenBank/DDBJ databases">
        <title>Adiantum capillus-veneris genome.</title>
        <authorList>
            <person name="Fang Y."/>
            <person name="Liao Q."/>
        </authorList>
    </citation>
    <scope>NUCLEOTIDE SEQUENCE</scope>
    <source>
        <strain evidence="5">H3</strain>
        <tissue evidence="5">Leaf</tissue>
    </source>
</reference>
<feature type="compositionally biased region" description="Basic residues" evidence="3">
    <location>
        <begin position="13"/>
        <end position="26"/>
    </location>
</feature>
<name>A0A9D4V908_ADICA</name>
<dbReference type="SUPFAM" id="SSF54928">
    <property type="entry name" value="RNA-binding domain, RBD"/>
    <property type="match status" value="1"/>
</dbReference>
<accession>A0A9D4V908</accession>
<gene>
    <name evidence="5" type="ORF">GOP47_0001839</name>
</gene>
<feature type="domain" description="RRM" evidence="4">
    <location>
        <begin position="35"/>
        <end position="111"/>
    </location>
</feature>